<feature type="transmembrane region" description="Helical" evidence="1">
    <location>
        <begin position="31"/>
        <end position="55"/>
    </location>
</feature>
<gene>
    <name evidence="2" type="ORF">ACFQ1M_07170</name>
</gene>
<sequence>MNFFDQLFYKVLRYYQERARKGHFKKAISKAVLYISFLQISTLLLVGLILVKLIGRSYAFSMTETNGWTLFILSSIGIYFYNTLHYNGRKRMKIKSEMIGGHKKTTQIWIYWVVPFAMQALIIIFLQAF</sequence>
<evidence type="ECO:0000313" key="3">
    <source>
        <dbReference type="Proteomes" id="UP001596978"/>
    </source>
</evidence>
<comment type="caution">
    <text evidence="2">The sequence shown here is derived from an EMBL/GenBank/DDBJ whole genome shotgun (WGS) entry which is preliminary data.</text>
</comment>
<proteinExistence type="predicted"/>
<dbReference type="EMBL" id="JBHTJH010000004">
    <property type="protein sequence ID" value="MFD0861982.1"/>
    <property type="molecule type" value="Genomic_DNA"/>
</dbReference>
<keyword evidence="1" id="KW-1133">Transmembrane helix</keyword>
<keyword evidence="3" id="KW-1185">Reference proteome</keyword>
<name>A0ABW3CY43_9FLAO</name>
<dbReference type="RefSeq" id="WP_386406029.1">
    <property type="nucleotide sequence ID" value="NZ_JBHTJH010000004.1"/>
</dbReference>
<reference evidence="3" key="1">
    <citation type="journal article" date="2019" name="Int. J. Syst. Evol. Microbiol.">
        <title>The Global Catalogue of Microorganisms (GCM) 10K type strain sequencing project: providing services to taxonomists for standard genome sequencing and annotation.</title>
        <authorList>
            <consortium name="The Broad Institute Genomics Platform"/>
            <consortium name="The Broad Institute Genome Sequencing Center for Infectious Disease"/>
            <person name="Wu L."/>
            <person name="Ma J."/>
        </authorList>
    </citation>
    <scope>NUCLEOTIDE SEQUENCE [LARGE SCALE GENOMIC DNA]</scope>
    <source>
        <strain evidence="3">CCUG 62952</strain>
    </source>
</reference>
<keyword evidence="1" id="KW-0472">Membrane</keyword>
<protein>
    <submittedName>
        <fullName evidence="2">Uncharacterized protein</fullName>
    </submittedName>
</protein>
<feature type="transmembrane region" description="Helical" evidence="1">
    <location>
        <begin position="108"/>
        <end position="128"/>
    </location>
</feature>
<evidence type="ECO:0000256" key="1">
    <source>
        <dbReference type="SAM" id="Phobius"/>
    </source>
</evidence>
<feature type="transmembrane region" description="Helical" evidence="1">
    <location>
        <begin position="67"/>
        <end position="87"/>
    </location>
</feature>
<accession>A0ABW3CY43</accession>
<keyword evidence="1" id="KW-0812">Transmembrane</keyword>
<dbReference type="Proteomes" id="UP001596978">
    <property type="component" value="Unassembled WGS sequence"/>
</dbReference>
<evidence type="ECO:0000313" key="2">
    <source>
        <dbReference type="EMBL" id="MFD0861982.1"/>
    </source>
</evidence>
<organism evidence="2 3">
    <name type="scientific">Sungkyunkwania multivorans</name>
    <dbReference type="NCBI Taxonomy" id="1173618"/>
    <lineage>
        <taxon>Bacteria</taxon>
        <taxon>Pseudomonadati</taxon>
        <taxon>Bacteroidota</taxon>
        <taxon>Flavobacteriia</taxon>
        <taxon>Flavobacteriales</taxon>
        <taxon>Flavobacteriaceae</taxon>
        <taxon>Sungkyunkwania</taxon>
    </lineage>
</organism>